<dbReference type="Pfam" id="PF13173">
    <property type="entry name" value="AAA_14"/>
    <property type="match status" value="1"/>
</dbReference>
<dbReference type="EMBL" id="AP026800">
    <property type="protein sequence ID" value="BDR55289.1"/>
    <property type="molecule type" value="Genomic_DNA"/>
</dbReference>
<protein>
    <recommendedName>
        <fullName evidence="5">ATPase AAA</fullName>
    </recommendedName>
</protein>
<dbReference type="Proteomes" id="UP001321748">
    <property type="component" value="Chromosome"/>
</dbReference>
<dbReference type="RefSeq" id="WP_317642786.1">
    <property type="nucleotide sequence ID" value="NZ_AP026800.1"/>
</dbReference>
<dbReference type="Pfam" id="PF13635">
    <property type="entry name" value="DUF4143"/>
    <property type="match status" value="1"/>
</dbReference>
<evidence type="ECO:0000313" key="4">
    <source>
        <dbReference type="Proteomes" id="UP001321748"/>
    </source>
</evidence>
<feature type="domain" description="AAA" evidence="1">
    <location>
        <begin position="18"/>
        <end position="132"/>
    </location>
</feature>
<keyword evidence="4" id="KW-1185">Reference proteome</keyword>
<dbReference type="PANTHER" id="PTHR43566:SF2">
    <property type="entry name" value="DUF4143 DOMAIN-CONTAINING PROTEIN"/>
    <property type="match status" value="1"/>
</dbReference>
<dbReference type="SUPFAM" id="SSF52540">
    <property type="entry name" value="P-loop containing nucleoside triphosphate hydrolases"/>
    <property type="match status" value="1"/>
</dbReference>
<proteinExistence type="predicted"/>
<evidence type="ECO:0000259" key="1">
    <source>
        <dbReference type="Pfam" id="PF13173"/>
    </source>
</evidence>
<name>A0ABM8BEI7_9BIFI</name>
<dbReference type="InterPro" id="IPR027417">
    <property type="entry name" value="P-loop_NTPase"/>
</dbReference>
<dbReference type="PANTHER" id="PTHR43566">
    <property type="entry name" value="CONSERVED PROTEIN"/>
    <property type="match status" value="1"/>
</dbReference>
<feature type="domain" description="DUF4143" evidence="2">
    <location>
        <begin position="189"/>
        <end position="349"/>
    </location>
</feature>
<dbReference type="InterPro" id="IPR041682">
    <property type="entry name" value="AAA_14"/>
</dbReference>
<gene>
    <name evidence="3" type="ORF">KIMH_14000</name>
</gene>
<organism evidence="3 4">
    <name type="scientific">Bombiscardovia apis</name>
    <dbReference type="NCBI Taxonomy" id="2932182"/>
    <lineage>
        <taxon>Bacteria</taxon>
        <taxon>Bacillati</taxon>
        <taxon>Actinomycetota</taxon>
        <taxon>Actinomycetes</taxon>
        <taxon>Bifidobacteriales</taxon>
        <taxon>Bifidobacteriaceae</taxon>
        <taxon>Bombiscardovia</taxon>
    </lineage>
</organism>
<evidence type="ECO:0008006" key="5">
    <source>
        <dbReference type="Google" id="ProtNLM"/>
    </source>
</evidence>
<evidence type="ECO:0000259" key="2">
    <source>
        <dbReference type="Pfam" id="PF13635"/>
    </source>
</evidence>
<reference evidence="3 4" key="1">
    <citation type="journal article" date="2023" name="Microbiol. Spectr.">
        <title>Symbiosis of Carpenter Bees with Uncharacterized Lactic Acid Bacteria Showing NAD Auxotrophy.</title>
        <authorList>
            <person name="Kawasaki S."/>
            <person name="Ozawa K."/>
            <person name="Mori T."/>
            <person name="Yamamoto A."/>
            <person name="Ito M."/>
            <person name="Ohkuma M."/>
            <person name="Sakamoto M."/>
            <person name="Matsutani M."/>
        </authorList>
    </citation>
    <scope>NUCLEOTIDE SEQUENCE [LARGE SCALE GENOMIC DNA]</scope>
    <source>
        <strain evidence="3 4">KimH</strain>
    </source>
</reference>
<sequence>MIPREQERLLKQMAGWFPVLSVTGPRQSGKSTLVQAVFPDYEYVNLENPQTRTAAAQDPVGFIRNRPSNLIIDEAQYVPELFSMIQTAADERNQPGQYVLSGSQNFLMLKHISQSLAGRVGLLKLLPLSYREASGALTSEGSEGLTPGLSADEFMLKGGYPRLCASVDSAGELLPAQLFYSNYLSTYVERDVADYLDVRNLAGFRKFLRLCALRTGSLMNYSLLARDADVDARTAKAWLSILESSYLAFTIEPYYANAGKRMVKTPKMYWYDTGLLCYLLGISNLRQLLLSPYLGAVFENLIVAERLKSYLNRGKEPQLYFYRDAEQNEVDLLDYSNPEEPALVEIKSGQTYRDSWAQGLNRLGELLGVGKSGRFVVSRVEDSFAARQAQVLTAADWLLSEVG</sequence>
<dbReference type="InterPro" id="IPR025420">
    <property type="entry name" value="DUF4143"/>
</dbReference>
<evidence type="ECO:0000313" key="3">
    <source>
        <dbReference type="EMBL" id="BDR55289.1"/>
    </source>
</evidence>
<accession>A0ABM8BEI7</accession>